<sequence length="165" mass="17394">MKTSEIVLLTGISIFAGVLLFNSLDMPFSSGMTFGPGFVPLIVAGALLLTIAMKVLHGLTPRTSAGAQVEMNDSEDRVASTGDAAPQRARSHLHAGLGIVGLMGVMALAIASMGYIGVMTPLALLMILVSWYFAGHSLIRSIGVTLLVMLAIYGVFALWLRIPLH</sequence>
<dbReference type="Proteomes" id="UP001162135">
    <property type="component" value="Unassembled WGS sequence"/>
</dbReference>
<dbReference type="Pfam" id="PF07331">
    <property type="entry name" value="TctB"/>
    <property type="match status" value="1"/>
</dbReference>
<proteinExistence type="predicted"/>
<evidence type="ECO:0000313" key="4">
    <source>
        <dbReference type="Proteomes" id="UP001162135"/>
    </source>
</evidence>
<feature type="transmembrane region" description="Helical" evidence="1">
    <location>
        <begin position="97"/>
        <end position="118"/>
    </location>
</feature>
<feature type="domain" description="DUF1468" evidence="2">
    <location>
        <begin position="14"/>
        <end position="164"/>
    </location>
</feature>
<keyword evidence="1" id="KW-0472">Membrane</keyword>
<evidence type="ECO:0000259" key="2">
    <source>
        <dbReference type="Pfam" id="PF07331"/>
    </source>
</evidence>
<evidence type="ECO:0000256" key="1">
    <source>
        <dbReference type="SAM" id="Phobius"/>
    </source>
</evidence>
<feature type="transmembrane region" description="Helical" evidence="1">
    <location>
        <begin position="36"/>
        <end position="56"/>
    </location>
</feature>
<keyword evidence="4" id="KW-1185">Reference proteome</keyword>
<name>A0ABT6I0S5_9GAMM</name>
<keyword evidence="1" id="KW-0812">Transmembrane</keyword>
<dbReference type="EMBL" id="PGFS01000001">
    <property type="protein sequence ID" value="MDH4571284.1"/>
    <property type="molecule type" value="Genomic_DNA"/>
</dbReference>
<feature type="transmembrane region" description="Helical" evidence="1">
    <location>
        <begin position="138"/>
        <end position="160"/>
    </location>
</feature>
<keyword evidence="1" id="KW-1133">Transmembrane helix</keyword>
<protein>
    <recommendedName>
        <fullName evidence="2">DUF1468 domain-containing protein</fullName>
    </recommendedName>
</protein>
<organism evidence="3 4">
    <name type="scientific">Salinicola acroporae</name>
    <dbReference type="NCBI Taxonomy" id="1541440"/>
    <lineage>
        <taxon>Bacteria</taxon>
        <taxon>Pseudomonadati</taxon>
        <taxon>Pseudomonadota</taxon>
        <taxon>Gammaproteobacteria</taxon>
        <taxon>Oceanospirillales</taxon>
        <taxon>Halomonadaceae</taxon>
        <taxon>Salinicola</taxon>
    </lineage>
</organism>
<reference evidence="3" key="2">
    <citation type="submission" date="2017-11" db="EMBL/GenBank/DDBJ databases">
        <authorList>
            <person name="Das S.K."/>
        </authorList>
    </citation>
    <scope>NUCLEOTIDE SEQUENCE</scope>
    <source>
        <strain evidence="3">S4-41</strain>
    </source>
</reference>
<dbReference type="InterPro" id="IPR009936">
    <property type="entry name" value="DUF1468"/>
</dbReference>
<feature type="transmembrane region" description="Helical" evidence="1">
    <location>
        <begin position="7"/>
        <end position="24"/>
    </location>
</feature>
<evidence type="ECO:0000313" key="3">
    <source>
        <dbReference type="EMBL" id="MDH4571284.1"/>
    </source>
</evidence>
<accession>A0ABT6I0S5</accession>
<reference evidence="3" key="1">
    <citation type="journal article" date="2015" name="Antonie Van Leeuwenhoek">
        <title>Comparative 16S rRNA signatures and multilocus sequence analysis for the genus Salinicola and description of Salinicola acroporae sp. nov., isolated from coral Acropora digitifera.</title>
        <authorList>
            <person name="Lepcha R.T."/>
            <person name="Poddar A."/>
            <person name="Schumann P."/>
            <person name="Das S.K."/>
        </authorList>
    </citation>
    <scope>NUCLEOTIDE SEQUENCE</scope>
    <source>
        <strain evidence="3">S4-41</strain>
    </source>
</reference>
<dbReference type="RefSeq" id="WP_110715166.1">
    <property type="nucleotide sequence ID" value="NZ_PGFS01000001.1"/>
</dbReference>
<comment type="caution">
    <text evidence="3">The sequence shown here is derived from an EMBL/GenBank/DDBJ whole genome shotgun (WGS) entry which is preliminary data.</text>
</comment>
<gene>
    <name evidence="3" type="ORF">CUR86_01645</name>
</gene>